<dbReference type="RefSeq" id="WP_323077642.1">
    <property type="nucleotide sequence ID" value="NZ_CBCSKM010000008.1"/>
</dbReference>
<accession>A0ABU5PLX1</accession>
<sequence>MNNAIWRLNSAFLAGYTEDADIMRKIKRSYPDFAEMATYEKNGVIYARQYRIPSSRKRSARRLFGVNLS</sequence>
<protein>
    <submittedName>
        <fullName evidence="1">Uncharacterized protein</fullName>
    </submittedName>
</protein>
<reference evidence="1 2" key="1">
    <citation type="submission" date="2023-12" db="EMBL/GenBank/DDBJ databases">
        <title>Whole genome sequencing of Paenibacillus phoenicis isolated from the Phoenix Mars Lander spacecraft assembly facility.</title>
        <authorList>
            <person name="Garcia A."/>
            <person name="Venkateswaran K."/>
        </authorList>
    </citation>
    <scope>NUCLEOTIDE SEQUENCE [LARGE SCALE GENOMIC DNA]</scope>
    <source>
        <strain evidence="1 2">3PO2SA</strain>
    </source>
</reference>
<organism evidence="1 2">
    <name type="scientific">Paenibacillus phoenicis</name>
    <dbReference type="NCBI Taxonomy" id="554117"/>
    <lineage>
        <taxon>Bacteria</taxon>
        <taxon>Bacillati</taxon>
        <taxon>Bacillota</taxon>
        <taxon>Bacilli</taxon>
        <taxon>Bacillales</taxon>
        <taxon>Paenibacillaceae</taxon>
        <taxon>Paenibacillus</taxon>
    </lineage>
</organism>
<gene>
    <name evidence="1" type="ORF">U9M73_13215</name>
</gene>
<comment type="caution">
    <text evidence="1">The sequence shown here is derived from an EMBL/GenBank/DDBJ whole genome shotgun (WGS) entry which is preliminary data.</text>
</comment>
<evidence type="ECO:0000313" key="1">
    <source>
        <dbReference type="EMBL" id="MEA3570945.1"/>
    </source>
</evidence>
<proteinExistence type="predicted"/>
<dbReference type="EMBL" id="JAYERP010000001">
    <property type="protein sequence ID" value="MEA3570945.1"/>
    <property type="molecule type" value="Genomic_DNA"/>
</dbReference>
<evidence type="ECO:0000313" key="2">
    <source>
        <dbReference type="Proteomes" id="UP001292216"/>
    </source>
</evidence>
<keyword evidence="2" id="KW-1185">Reference proteome</keyword>
<dbReference type="Proteomes" id="UP001292216">
    <property type="component" value="Unassembled WGS sequence"/>
</dbReference>
<name>A0ABU5PLX1_9BACL</name>